<dbReference type="InterPro" id="IPR002508">
    <property type="entry name" value="MurNAc-LAA_cat"/>
</dbReference>
<dbReference type="SMART" id="SM00646">
    <property type="entry name" value="Ami_3"/>
    <property type="match status" value="1"/>
</dbReference>
<evidence type="ECO:0000313" key="6">
    <source>
        <dbReference type="EMBL" id="VGO15214.1"/>
    </source>
</evidence>
<dbReference type="InterPro" id="IPR050695">
    <property type="entry name" value="N-acetylmuramoyl_amidase_3"/>
</dbReference>
<dbReference type="GO" id="GO:0009253">
    <property type="term" value="P:peptidoglycan catabolic process"/>
    <property type="evidence" value="ECO:0007669"/>
    <property type="project" value="InterPro"/>
</dbReference>
<evidence type="ECO:0000256" key="4">
    <source>
        <dbReference type="SAM" id="SignalP"/>
    </source>
</evidence>
<dbReference type="SUPFAM" id="SSF53187">
    <property type="entry name" value="Zn-dependent exopeptidases"/>
    <property type="match status" value="1"/>
</dbReference>
<evidence type="ECO:0000313" key="7">
    <source>
        <dbReference type="Proteomes" id="UP000366872"/>
    </source>
</evidence>
<evidence type="ECO:0000256" key="1">
    <source>
        <dbReference type="ARBA" id="ARBA00001561"/>
    </source>
</evidence>
<protein>
    <recommendedName>
        <fullName evidence="2">N-acetylmuramoyl-L-alanine amidase</fullName>
        <ecNumber evidence="2">3.5.1.28</ecNumber>
    </recommendedName>
</protein>
<evidence type="ECO:0000259" key="5">
    <source>
        <dbReference type="SMART" id="SM00646"/>
    </source>
</evidence>
<reference evidence="6 7" key="1">
    <citation type="submission" date="2019-04" db="EMBL/GenBank/DDBJ databases">
        <authorList>
            <person name="Van Vliet M D."/>
        </authorList>
    </citation>
    <scope>NUCLEOTIDE SEQUENCE [LARGE SCALE GENOMIC DNA]</scope>
    <source>
        <strain evidence="6 7">F1</strain>
    </source>
</reference>
<dbReference type="CDD" id="cd02696">
    <property type="entry name" value="MurNAc-LAA"/>
    <property type="match status" value="1"/>
</dbReference>
<comment type="catalytic activity">
    <reaction evidence="1">
        <text>Hydrolyzes the link between N-acetylmuramoyl residues and L-amino acid residues in certain cell-wall glycopeptides.</text>
        <dbReference type="EC" id="3.5.1.28"/>
    </reaction>
</comment>
<dbReference type="Gene3D" id="3.40.630.40">
    <property type="entry name" value="Zn-dependent exopeptidases"/>
    <property type="match status" value="1"/>
</dbReference>
<proteinExistence type="predicted"/>
<keyword evidence="3" id="KW-0378">Hydrolase</keyword>
<evidence type="ECO:0000256" key="3">
    <source>
        <dbReference type="ARBA" id="ARBA00022801"/>
    </source>
</evidence>
<keyword evidence="4" id="KW-0732">Signal</keyword>
<dbReference type="Pfam" id="PF01520">
    <property type="entry name" value="Amidase_3"/>
    <property type="match status" value="1"/>
</dbReference>
<dbReference type="Proteomes" id="UP000366872">
    <property type="component" value="Unassembled WGS sequence"/>
</dbReference>
<feature type="domain" description="MurNAc-LAA" evidence="5">
    <location>
        <begin position="181"/>
        <end position="314"/>
    </location>
</feature>
<dbReference type="RefSeq" id="WP_136080799.1">
    <property type="nucleotide sequence ID" value="NZ_CAAHFG010000002.1"/>
</dbReference>
<feature type="chain" id="PRO_5025445763" description="N-acetylmuramoyl-L-alanine amidase" evidence="4">
    <location>
        <begin position="26"/>
        <end position="325"/>
    </location>
</feature>
<dbReference type="PANTHER" id="PTHR30404:SF0">
    <property type="entry name" value="N-ACETYLMURAMOYL-L-ALANINE AMIDASE AMIC"/>
    <property type="match status" value="1"/>
</dbReference>
<organism evidence="6 7">
    <name type="scientific">Pontiella desulfatans</name>
    <dbReference type="NCBI Taxonomy" id="2750659"/>
    <lineage>
        <taxon>Bacteria</taxon>
        <taxon>Pseudomonadati</taxon>
        <taxon>Kiritimatiellota</taxon>
        <taxon>Kiritimatiellia</taxon>
        <taxon>Kiritimatiellales</taxon>
        <taxon>Pontiellaceae</taxon>
        <taxon>Pontiella</taxon>
    </lineage>
</organism>
<dbReference type="PROSITE" id="PS51257">
    <property type="entry name" value="PROKAR_LIPOPROTEIN"/>
    <property type="match status" value="1"/>
</dbReference>
<name>A0A6C2U717_PONDE</name>
<keyword evidence="7" id="KW-1185">Reference proteome</keyword>
<evidence type="ECO:0000256" key="2">
    <source>
        <dbReference type="ARBA" id="ARBA00011901"/>
    </source>
</evidence>
<sequence length="325" mass="35876">MHPFTRKLFLYHVVLLAGCSSTKNAEAKSPTGTVSLHYVARLYTMRISMSGKNVVLKNKYNTVEIETNSRRAWINGIMVWLHHPCRQYGKEWAIREVDFKQGIDCIMRSYAYLDKRTPKMVVLDPGHGGSDPGATGSRKKIDEKQVVLSIAMRVKAHLEAKKILVRMTRSSDTYPSLPARTDHAYKVGADLFVSIHCNAAGDSSASGVETFVMTVAGADSSNHYGQPGDKFEMKNNRFDAANAVLGFSVHGNLVKHTKRSDRGLRRARLAVLKNAPCPAALVECGFLSNPDEEALLASSNYREAAARGISSGILGYFTLVKRARK</sequence>
<dbReference type="AlphaFoldDB" id="A0A6C2U717"/>
<dbReference type="EMBL" id="CAAHFG010000002">
    <property type="protein sequence ID" value="VGO15214.1"/>
    <property type="molecule type" value="Genomic_DNA"/>
</dbReference>
<gene>
    <name evidence="6" type="primary">amiA</name>
    <name evidence="6" type="ORF">PDESU_03796</name>
</gene>
<dbReference type="GO" id="GO:0030288">
    <property type="term" value="C:outer membrane-bounded periplasmic space"/>
    <property type="evidence" value="ECO:0007669"/>
    <property type="project" value="TreeGrafter"/>
</dbReference>
<dbReference type="GO" id="GO:0008745">
    <property type="term" value="F:N-acetylmuramoyl-L-alanine amidase activity"/>
    <property type="evidence" value="ECO:0007669"/>
    <property type="project" value="UniProtKB-EC"/>
</dbReference>
<feature type="signal peptide" evidence="4">
    <location>
        <begin position="1"/>
        <end position="25"/>
    </location>
</feature>
<dbReference type="PANTHER" id="PTHR30404">
    <property type="entry name" value="N-ACETYLMURAMOYL-L-ALANINE AMIDASE"/>
    <property type="match status" value="1"/>
</dbReference>
<dbReference type="EC" id="3.5.1.28" evidence="2"/>
<accession>A0A6C2U717</accession>